<proteinExistence type="predicted"/>
<dbReference type="Gene3D" id="1.10.260.100">
    <property type="match status" value="1"/>
</dbReference>
<comment type="caution">
    <text evidence="2">The sequence shown here is derived from an EMBL/GenBank/DDBJ whole genome shotgun (WGS) entry which is preliminary data.</text>
</comment>
<sequence>MDLGCEEEDGPPPLQQMAEQVSALRGKPRAAFKSTLQPSHGSMQDEAFASAVPSSSPLRIVSQPDEPKPSQGGKPRRKPSALKGGFLNSKPRSQGPQSENLPHIAANHAPSPVPAAFLLTPGEEEQRYDRLKTKLIDSLKPTPESIEEVMQSPQLIAGFDDPEVMAAVNAIAANPQAMHKYKGNAKVMQFYQNMGQMMAKRCNKLAKT</sequence>
<feature type="compositionally biased region" description="Polar residues" evidence="1">
    <location>
        <begin position="90"/>
        <end position="100"/>
    </location>
</feature>
<keyword evidence="3" id="KW-1185">Reference proteome</keyword>
<evidence type="ECO:0000313" key="3">
    <source>
        <dbReference type="Proteomes" id="UP001438707"/>
    </source>
</evidence>
<evidence type="ECO:0008006" key="4">
    <source>
        <dbReference type="Google" id="ProtNLM"/>
    </source>
</evidence>
<protein>
    <recommendedName>
        <fullName evidence="4">STI1/HOP DP domain-containing protein</fullName>
    </recommendedName>
</protein>
<evidence type="ECO:0000313" key="2">
    <source>
        <dbReference type="EMBL" id="KAK9828176.1"/>
    </source>
</evidence>
<name>A0AAW1R396_9CHLO</name>
<organism evidence="2 3">
    <name type="scientific">Apatococcus lobatus</name>
    <dbReference type="NCBI Taxonomy" id="904363"/>
    <lineage>
        <taxon>Eukaryota</taxon>
        <taxon>Viridiplantae</taxon>
        <taxon>Chlorophyta</taxon>
        <taxon>core chlorophytes</taxon>
        <taxon>Trebouxiophyceae</taxon>
        <taxon>Chlorellales</taxon>
        <taxon>Chlorellaceae</taxon>
        <taxon>Apatococcus</taxon>
    </lineage>
</organism>
<dbReference type="Proteomes" id="UP001438707">
    <property type="component" value="Unassembled WGS sequence"/>
</dbReference>
<reference evidence="2 3" key="1">
    <citation type="journal article" date="2024" name="Nat. Commun.">
        <title>Phylogenomics reveals the evolutionary origins of lichenization in chlorophyte algae.</title>
        <authorList>
            <person name="Puginier C."/>
            <person name="Libourel C."/>
            <person name="Otte J."/>
            <person name="Skaloud P."/>
            <person name="Haon M."/>
            <person name="Grisel S."/>
            <person name="Petersen M."/>
            <person name="Berrin J.G."/>
            <person name="Delaux P.M."/>
            <person name="Dal Grande F."/>
            <person name="Keller J."/>
        </authorList>
    </citation>
    <scope>NUCLEOTIDE SEQUENCE [LARGE SCALE GENOMIC DNA]</scope>
    <source>
        <strain evidence="2 3">SAG 2145</strain>
    </source>
</reference>
<gene>
    <name evidence="2" type="ORF">WJX74_002009</name>
</gene>
<dbReference type="EMBL" id="JALJOS010000016">
    <property type="protein sequence ID" value="KAK9828176.1"/>
    <property type="molecule type" value="Genomic_DNA"/>
</dbReference>
<accession>A0AAW1R396</accession>
<feature type="region of interest" description="Disordered" evidence="1">
    <location>
        <begin position="19"/>
        <end position="106"/>
    </location>
</feature>
<dbReference type="AlphaFoldDB" id="A0AAW1R396"/>
<evidence type="ECO:0000256" key="1">
    <source>
        <dbReference type="SAM" id="MobiDB-lite"/>
    </source>
</evidence>